<sequence length="183" mass="21266">MFPRLLVGVCFLWRKTTEGGLLKRWDLVKFTVRHNRFILQEDLYEGLWLEFHFGHSLNTALDTFSYLMKAGQHVQRAAYCLGVQETSFQWMAMCETFPNYSTCNEGRVLLLYTSSQVDTRQFHICNFRSPNHVSSGSSIQVTNLAYKPISNLSDPQRCISLHVRLHHSVLVLKLNWIGIEGFY</sequence>
<gene>
    <name evidence="1" type="ORF">CEXT_79631</name>
</gene>
<proteinExistence type="predicted"/>
<comment type="caution">
    <text evidence="1">The sequence shown here is derived from an EMBL/GenBank/DDBJ whole genome shotgun (WGS) entry which is preliminary data.</text>
</comment>
<keyword evidence="2" id="KW-1185">Reference proteome</keyword>
<dbReference type="Proteomes" id="UP001054945">
    <property type="component" value="Unassembled WGS sequence"/>
</dbReference>
<organism evidence="1 2">
    <name type="scientific">Caerostris extrusa</name>
    <name type="common">Bark spider</name>
    <name type="synonym">Caerostris bankana</name>
    <dbReference type="NCBI Taxonomy" id="172846"/>
    <lineage>
        <taxon>Eukaryota</taxon>
        <taxon>Metazoa</taxon>
        <taxon>Ecdysozoa</taxon>
        <taxon>Arthropoda</taxon>
        <taxon>Chelicerata</taxon>
        <taxon>Arachnida</taxon>
        <taxon>Araneae</taxon>
        <taxon>Araneomorphae</taxon>
        <taxon>Entelegynae</taxon>
        <taxon>Araneoidea</taxon>
        <taxon>Araneidae</taxon>
        <taxon>Caerostris</taxon>
    </lineage>
</organism>
<protein>
    <submittedName>
        <fullName evidence="1">Uncharacterized protein</fullName>
    </submittedName>
</protein>
<evidence type="ECO:0000313" key="2">
    <source>
        <dbReference type="Proteomes" id="UP001054945"/>
    </source>
</evidence>
<reference evidence="1 2" key="1">
    <citation type="submission" date="2021-06" db="EMBL/GenBank/DDBJ databases">
        <title>Caerostris extrusa draft genome.</title>
        <authorList>
            <person name="Kono N."/>
            <person name="Arakawa K."/>
        </authorList>
    </citation>
    <scope>NUCLEOTIDE SEQUENCE [LARGE SCALE GENOMIC DNA]</scope>
</reference>
<accession>A0AAV4UX53</accession>
<evidence type="ECO:0000313" key="1">
    <source>
        <dbReference type="EMBL" id="GIY62318.1"/>
    </source>
</evidence>
<dbReference type="EMBL" id="BPLR01013608">
    <property type="protein sequence ID" value="GIY62318.1"/>
    <property type="molecule type" value="Genomic_DNA"/>
</dbReference>
<dbReference type="AlphaFoldDB" id="A0AAV4UX53"/>
<name>A0AAV4UX53_CAEEX</name>